<dbReference type="AlphaFoldDB" id="A0A1S0TGY5"/>
<keyword evidence="1" id="KW-1133">Transmembrane helix</keyword>
<name>A0A1S0TGY5_LOALO</name>
<reference evidence="2" key="1">
    <citation type="submission" date="2012-04" db="EMBL/GenBank/DDBJ databases">
        <title>The Genome Sequence of Loa loa.</title>
        <authorList>
            <consortium name="The Broad Institute Genome Sequencing Platform"/>
            <consortium name="Broad Institute Genome Sequencing Center for Infectious Disease"/>
            <person name="Nutman T.B."/>
            <person name="Fink D.L."/>
            <person name="Russ C."/>
            <person name="Young S."/>
            <person name="Zeng Q."/>
            <person name="Gargeya S."/>
            <person name="Alvarado L."/>
            <person name="Berlin A."/>
            <person name="Chapman S.B."/>
            <person name="Chen Z."/>
            <person name="Freedman E."/>
            <person name="Gellesch M."/>
            <person name="Goldberg J."/>
            <person name="Griggs A."/>
            <person name="Gujja S."/>
            <person name="Heilman E.R."/>
            <person name="Heiman D."/>
            <person name="Howarth C."/>
            <person name="Mehta T."/>
            <person name="Neiman D."/>
            <person name="Pearson M."/>
            <person name="Roberts A."/>
            <person name="Saif S."/>
            <person name="Shea T."/>
            <person name="Shenoy N."/>
            <person name="Sisk P."/>
            <person name="Stolte C."/>
            <person name="Sykes S."/>
            <person name="White J."/>
            <person name="Yandava C."/>
            <person name="Haas B."/>
            <person name="Henn M.R."/>
            <person name="Nusbaum C."/>
            <person name="Birren B."/>
        </authorList>
    </citation>
    <scope>NUCLEOTIDE SEQUENCE [LARGE SCALE GENOMIC DNA]</scope>
</reference>
<dbReference type="RefSeq" id="XP_003150419.2">
    <property type="nucleotide sequence ID" value="XM_003150371.2"/>
</dbReference>
<dbReference type="GeneID" id="9952362"/>
<dbReference type="KEGG" id="loa:LOAG_14878"/>
<feature type="non-terminal residue" evidence="2">
    <location>
        <position position="1"/>
    </location>
</feature>
<dbReference type="CTD" id="9952362"/>
<accession>A0A1S0TGY5</accession>
<organism evidence="2">
    <name type="scientific">Loa loa</name>
    <name type="common">Eye worm</name>
    <name type="synonym">Filaria loa</name>
    <dbReference type="NCBI Taxonomy" id="7209"/>
    <lineage>
        <taxon>Eukaryota</taxon>
        <taxon>Metazoa</taxon>
        <taxon>Ecdysozoa</taxon>
        <taxon>Nematoda</taxon>
        <taxon>Chromadorea</taxon>
        <taxon>Rhabditida</taxon>
        <taxon>Spirurina</taxon>
        <taxon>Spiruromorpha</taxon>
        <taxon>Filarioidea</taxon>
        <taxon>Onchocercidae</taxon>
        <taxon>Loa</taxon>
    </lineage>
</organism>
<proteinExistence type="predicted"/>
<keyword evidence="1" id="KW-0472">Membrane</keyword>
<sequence length="59" mass="6579">PASPVFSGWPMIAQLLRLRGVWAYVCLANALDGLDALAAVFLPIFVCFRRLLVLTEWCN</sequence>
<evidence type="ECO:0000313" key="2">
    <source>
        <dbReference type="EMBL" id="EFO13650.2"/>
    </source>
</evidence>
<feature type="transmembrane region" description="Helical" evidence="1">
    <location>
        <begin position="21"/>
        <end position="46"/>
    </location>
</feature>
<evidence type="ECO:0000256" key="1">
    <source>
        <dbReference type="SAM" id="Phobius"/>
    </source>
</evidence>
<dbReference type="EMBL" id="JH713401">
    <property type="protein sequence ID" value="EFO13650.2"/>
    <property type="molecule type" value="Genomic_DNA"/>
</dbReference>
<dbReference type="InParanoid" id="A0A1S0TGY5"/>
<feature type="non-terminal residue" evidence="2">
    <location>
        <position position="59"/>
    </location>
</feature>
<keyword evidence="1" id="KW-0812">Transmembrane</keyword>
<protein>
    <submittedName>
        <fullName evidence="2">Uncharacterized protein</fullName>
    </submittedName>
</protein>
<gene>
    <name evidence="2" type="ORF">LOAG_14878</name>
</gene>